<accession>A0A5K0UA54</accession>
<keyword evidence="1" id="KW-0175">Coiled coil</keyword>
<name>A0A5K0UA54_9VIRU</name>
<evidence type="ECO:0000313" key="3">
    <source>
        <dbReference type="EMBL" id="VBB17976.1"/>
    </source>
</evidence>
<comment type="caution">
    <text evidence="3">The sequence shown here is derived from an EMBL/GenBank/DDBJ whole genome shotgun (WGS) entry which is preliminary data.</text>
</comment>
<evidence type="ECO:0000313" key="4">
    <source>
        <dbReference type="Proteomes" id="UP000594342"/>
    </source>
</evidence>
<feature type="compositionally biased region" description="Low complexity" evidence="2">
    <location>
        <begin position="104"/>
        <end position="122"/>
    </location>
</feature>
<organism evidence="3 4">
    <name type="scientific">Yasminevirus sp. GU-2018</name>
    <dbReference type="NCBI Taxonomy" id="2420051"/>
    <lineage>
        <taxon>Viruses</taxon>
        <taxon>Varidnaviria</taxon>
        <taxon>Bamfordvirae</taxon>
        <taxon>Nucleocytoviricota</taxon>
        <taxon>Megaviricetes</taxon>
        <taxon>Imitervirales</taxon>
        <taxon>Mimiviridae</taxon>
        <taxon>Klosneuvirinae</taxon>
        <taxon>Yasminevirus</taxon>
        <taxon>Yasminevirus saudimassiliense</taxon>
    </lineage>
</organism>
<feature type="region of interest" description="Disordered" evidence="2">
    <location>
        <begin position="104"/>
        <end position="124"/>
    </location>
</feature>
<evidence type="ECO:0000256" key="2">
    <source>
        <dbReference type="SAM" id="MobiDB-lite"/>
    </source>
</evidence>
<protein>
    <submittedName>
        <fullName evidence="3">Uncharacterized protein</fullName>
    </submittedName>
</protein>
<dbReference type="EMBL" id="UPSH01000001">
    <property type="protein sequence ID" value="VBB17976.1"/>
    <property type="molecule type" value="Genomic_DNA"/>
</dbReference>
<feature type="coiled-coil region" evidence="1">
    <location>
        <begin position="28"/>
        <end position="55"/>
    </location>
</feature>
<evidence type="ECO:0000256" key="1">
    <source>
        <dbReference type="SAM" id="Coils"/>
    </source>
</evidence>
<proteinExistence type="predicted"/>
<gene>
    <name evidence="3" type="ORF">YASMINEVIRUS_439</name>
</gene>
<sequence length="207" mass="23799">MYKRTHVKVLLGMSGSLLDEYVKVTMAIEKVQNKISQYKETIEKQIENAKNSEEEEMYIDEFRRFTQNIKNDHEITNKYRQLKKRQRELRDLLTLQQNSQLSTQSLSQSVSQSPSQSLQSHSDVSDAFERTIRSLTSKYESNTFDLNDLSSTPTATSTVRQTPLNIKTSSSFVVCRKGVSDKHIEALGEDTKRSIKNIEQILLKSAN</sequence>
<keyword evidence="4" id="KW-1185">Reference proteome</keyword>
<dbReference type="Proteomes" id="UP000594342">
    <property type="component" value="Unassembled WGS sequence"/>
</dbReference>
<reference evidence="3 4" key="1">
    <citation type="submission" date="2018-10" db="EMBL/GenBank/DDBJ databases">
        <authorList>
            <consortium name="IHU Genomes"/>
        </authorList>
    </citation>
    <scope>NUCLEOTIDE SEQUENCE [LARGE SCALE GENOMIC DNA]</scope>
    <source>
        <strain evidence="3 4">A1</strain>
    </source>
</reference>